<protein>
    <recommendedName>
        <fullName evidence="1">RNase H type-1 domain-containing protein</fullName>
    </recommendedName>
</protein>
<proteinExistence type="predicted"/>
<reference evidence="2" key="1">
    <citation type="submission" date="2023-10" db="EMBL/GenBank/DDBJ databases">
        <title>Chromosome-level genome of the transformable northern wattle, Acacia crassicarpa.</title>
        <authorList>
            <person name="Massaro I."/>
            <person name="Sinha N.R."/>
            <person name="Poethig S."/>
            <person name="Leichty A.R."/>
        </authorList>
    </citation>
    <scope>NUCLEOTIDE SEQUENCE</scope>
    <source>
        <strain evidence="2">Acra3RX</strain>
        <tissue evidence="2">Leaf</tissue>
    </source>
</reference>
<dbReference type="Pfam" id="PF13456">
    <property type="entry name" value="RVT_3"/>
    <property type="match status" value="1"/>
</dbReference>
<organism evidence="2 3">
    <name type="scientific">Acacia crassicarpa</name>
    <name type="common">northern wattle</name>
    <dbReference type="NCBI Taxonomy" id="499986"/>
    <lineage>
        <taxon>Eukaryota</taxon>
        <taxon>Viridiplantae</taxon>
        <taxon>Streptophyta</taxon>
        <taxon>Embryophyta</taxon>
        <taxon>Tracheophyta</taxon>
        <taxon>Spermatophyta</taxon>
        <taxon>Magnoliopsida</taxon>
        <taxon>eudicotyledons</taxon>
        <taxon>Gunneridae</taxon>
        <taxon>Pentapetalae</taxon>
        <taxon>rosids</taxon>
        <taxon>fabids</taxon>
        <taxon>Fabales</taxon>
        <taxon>Fabaceae</taxon>
        <taxon>Caesalpinioideae</taxon>
        <taxon>mimosoid clade</taxon>
        <taxon>Acacieae</taxon>
        <taxon>Acacia</taxon>
    </lineage>
</organism>
<sequence length="92" mass="10387">MLALNLIDKPEESPLLTKSMVRCIQKLLDKDWRVTISHVFREGNRCADLLASYALDLEIGIHFFCEPPEGLVDMLRADLDGVGIMRLCNSIV</sequence>
<dbReference type="GO" id="GO:0003676">
    <property type="term" value="F:nucleic acid binding"/>
    <property type="evidence" value="ECO:0007669"/>
    <property type="project" value="InterPro"/>
</dbReference>
<evidence type="ECO:0000313" key="3">
    <source>
        <dbReference type="Proteomes" id="UP001293593"/>
    </source>
</evidence>
<accession>A0AAE1MFA1</accession>
<evidence type="ECO:0000313" key="2">
    <source>
        <dbReference type="EMBL" id="KAK4260108.1"/>
    </source>
</evidence>
<comment type="caution">
    <text evidence="2">The sequence shown here is derived from an EMBL/GenBank/DDBJ whole genome shotgun (WGS) entry which is preliminary data.</text>
</comment>
<feature type="domain" description="RNase H type-1" evidence="1">
    <location>
        <begin position="16"/>
        <end position="54"/>
    </location>
</feature>
<dbReference type="PANTHER" id="PTHR34023:SF9">
    <property type="entry name" value="RNASE H TYPE-1 DOMAIN-CONTAINING PROTEIN"/>
    <property type="match status" value="1"/>
</dbReference>
<evidence type="ECO:0000259" key="1">
    <source>
        <dbReference type="Pfam" id="PF13456"/>
    </source>
</evidence>
<dbReference type="AlphaFoldDB" id="A0AAE1MFA1"/>
<dbReference type="InterPro" id="IPR012337">
    <property type="entry name" value="RNaseH-like_sf"/>
</dbReference>
<keyword evidence="3" id="KW-1185">Reference proteome</keyword>
<dbReference type="Gene3D" id="3.30.420.10">
    <property type="entry name" value="Ribonuclease H-like superfamily/Ribonuclease H"/>
    <property type="match status" value="1"/>
</dbReference>
<dbReference type="InterPro" id="IPR036397">
    <property type="entry name" value="RNaseH_sf"/>
</dbReference>
<dbReference type="GO" id="GO:0004523">
    <property type="term" value="F:RNA-DNA hybrid ribonuclease activity"/>
    <property type="evidence" value="ECO:0007669"/>
    <property type="project" value="InterPro"/>
</dbReference>
<dbReference type="InterPro" id="IPR002156">
    <property type="entry name" value="RNaseH_domain"/>
</dbReference>
<gene>
    <name evidence="2" type="ORF">QN277_003266</name>
</gene>
<dbReference type="CDD" id="cd06222">
    <property type="entry name" value="RNase_H_like"/>
    <property type="match status" value="1"/>
</dbReference>
<dbReference type="PANTHER" id="PTHR34023">
    <property type="entry name" value="RNASE H DOMAIN-CONTAINING PROTEIN"/>
    <property type="match status" value="1"/>
</dbReference>
<dbReference type="InterPro" id="IPR044730">
    <property type="entry name" value="RNase_H-like_dom_plant"/>
</dbReference>
<dbReference type="SUPFAM" id="SSF53098">
    <property type="entry name" value="Ribonuclease H-like"/>
    <property type="match status" value="1"/>
</dbReference>
<dbReference type="EMBL" id="JAWXYG010000010">
    <property type="protein sequence ID" value="KAK4260108.1"/>
    <property type="molecule type" value="Genomic_DNA"/>
</dbReference>
<name>A0AAE1MFA1_9FABA</name>
<dbReference type="Proteomes" id="UP001293593">
    <property type="component" value="Unassembled WGS sequence"/>
</dbReference>